<dbReference type="OrthoDB" id="9792991at2"/>
<dbReference type="GO" id="GO:0005524">
    <property type="term" value="F:ATP binding"/>
    <property type="evidence" value="ECO:0007669"/>
    <property type="project" value="UniProtKB-KW"/>
</dbReference>
<dbReference type="GO" id="GO:0000155">
    <property type="term" value="F:phosphorelay sensor kinase activity"/>
    <property type="evidence" value="ECO:0007669"/>
    <property type="project" value="InterPro"/>
</dbReference>
<dbReference type="CDD" id="cd00082">
    <property type="entry name" value="HisKA"/>
    <property type="match status" value="1"/>
</dbReference>
<dbReference type="STRING" id="411468.CLOSCI_02755"/>
<dbReference type="SUPFAM" id="SSF47384">
    <property type="entry name" value="Homodimeric domain of signal transducing histidine kinase"/>
    <property type="match status" value="1"/>
</dbReference>
<comment type="subcellular location">
    <subcellularLocation>
        <location evidence="2">Membrane</location>
    </subcellularLocation>
</comment>
<dbReference type="KEGG" id="csci:HDCHBGLK_01542"/>
<evidence type="ECO:0000313" key="14">
    <source>
        <dbReference type="Proteomes" id="UP000289664"/>
    </source>
</evidence>
<dbReference type="SMART" id="SM00388">
    <property type="entry name" value="HisKA"/>
    <property type="match status" value="1"/>
</dbReference>
<evidence type="ECO:0000256" key="3">
    <source>
        <dbReference type="ARBA" id="ARBA00012438"/>
    </source>
</evidence>
<dbReference type="Proteomes" id="UP000289664">
    <property type="component" value="Chromosome"/>
</dbReference>
<evidence type="ECO:0000256" key="4">
    <source>
        <dbReference type="ARBA" id="ARBA00022553"/>
    </source>
</evidence>
<dbReference type="SMART" id="SM00387">
    <property type="entry name" value="HATPase_c"/>
    <property type="match status" value="1"/>
</dbReference>
<dbReference type="GeneID" id="62695763"/>
<dbReference type="GO" id="GO:0005886">
    <property type="term" value="C:plasma membrane"/>
    <property type="evidence" value="ECO:0007669"/>
    <property type="project" value="TreeGrafter"/>
</dbReference>
<accession>B0NH00</accession>
<evidence type="ECO:0000256" key="1">
    <source>
        <dbReference type="ARBA" id="ARBA00000085"/>
    </source>
</evidence>
<evidence type="ECO:0000256" key="11">
    <source>
        <dbReference type="ARBA" id="ARBA00023012"/>
    </source>
</evidence>
<keyword evidence="14" id="KW-1185">Reference proteome</keyword>
<dbReference type="InterPro" id="IPR036890">
    <property type="entry name" value="HATPase_C_sf"/>
</dbReference>
<evidence type="ECO:0000256" key="9">
    <source>
        <dbReference type="ARBA" id="ARBA00022840"/>
    </source>
</evidence>
<dbReference type="PRINTS" id="PR00344">
    <property type="entry name" value="BCTRLSENSOR"/>
</dbReference>
<dbReference type="Pfam" id="PF00512">
    <property type="entry name" value="HisKA"/>
    <property type="match status" value="1"/>
</dbReference>
<keyword evidence="8 13" id="KW-0418">Kinase</keyword>
<dbReference type="EC" id="2.7.13.3" evidence="3"/>
<dbReference type="InterPro" id="IPR036097">
    <property type="entry name" value="HisK_dim/P_sf"/>
</dbReference>
<keyword evidence="5 13" id="KW-0808">Transferase</keyword>
<dbReference type="eggNOG" id="COG2205">
    <property type="taxonomic scope" value="Bacteria"/>
</dbReference>
<dbReference type="HOGENOM" id="CLU_000445_89_3_9"/>
<evidence type="ECO:0000256" key="2">
    <source>
        <dbReference type="ARBA" id="ARBA00004370"/>
    </source>
</evidence>
<keyword evidence="12" id="KW-0472">Membrane</keyword>
<dbReference type="PANTHER" id="PTHR45453">
    <property type="entry name" value="PHOSPHATE REGULON SENSOR PROTEIN PHOR"/>
    <property type="match status" value="1"/>
</dbReference>
<keyword evidence="6" id="KW-0812">Transmembrane</keyword>
<gene>
    <name evidence="13" type="primary">walK_2</name>
    <name evidence="13" type="ORF">HDCHBGLK_01542</name>
</gene>
<protein>
    <recommendedName>
        <fullName evidence="3">histidine kinase</fullName>
        <ecNumber evidence="3">2.7.13.3</ecNumber>
    </recommendedName>
</protein>
<dbReference type="Pfam" id="PF02518">
    <property type="entry name" value="HATPase_c"/>
    <property type="match status" value="1"/>
</dbReference>
<evidence type="ECO:0000256" key="12">
    <source>
        <dbReference type="ARBA" id="ARBA00023136"/>
    </source>
</evidence>
<organism evidence="13 14">
    <name type="scientific">Clostridium scindens (strain ATCC 35704 / DSM 5676 / VPI 13733 / 19)</name>
    <dbReference type="NCBI Taxonomy" id="411468"/>
    <lineage>
        <taxon>Bacteria</taxon>
        <taxon>Bacillati</taxon>
        <taxon>Bacillota</taxon>
        <taxon>Clostridia</taxon>
        <taxon>Lachnospirales</taxon>
        <taxon>Lachnospiraceae</taxon>
    </lineage>
</organism>
<evidence type="ECO:0000256" key="5">
    <source>
        <dbReference type="ARBA" id="ARBA00022679"/>
    </source>
</evidence>
<dbReference type="SUPFAM" id="SSF55874">
    <property type="entry name" value="ATPase domain of HSP90 chaperone/DNA topoisomerase II/histidine kinase"/>
    <property type="match status" value="1"/>
</dbReference>
<evidence type="ECO:0000256" key="7">
    <source>
        <dbReference type="ARBA" id="ARBA00022741"/>
    </source>
</evidence>
<keyword evidence="10" id="KW-1133">Transmembrane helix</keyword>
<dbReference type="InterPro" id="IPR005467">
    <property type="entry name" value="His_kinase_dom"/>
</dbReference>
<dbReference type="RefSeq" id="WP_004605374.1">
    <property type="nucleotide sequence ID" value="NZ_CP036170.1"/>
</dbReference>
<dbReference type="Gene3D" id="3.30.565.10">
    <property type="entry name" value="Histidine kinase-like ATPase, C-terminal domain"/>
    <property type="match status" value="1"/>
</dbReference>
<reference evidence="13 14" key="1">
    <citation type="journal article" date="2019" name="Appl. Environ. Microbiol.">
        <title>Clostridium scindens ATCC 35704: integration of nutritional requirements, the complete genome sequence, and global transcriptional responses to bile acids.</title>
        <authorList>
            <person name="Devendran S."/>
            <person name="Shrestha R."/>
            <person name="Alves J.M.P."/>
            <person name="Wolf P.G."/>
            <person name="Ly L."/>
            <person name="Hernandez A.G."/>
            <person name="Mendez-Garcia C."/>
            <person name="Inboden A."/>
            <person name="Wiley J."/>
            <person name="Paul O."/>
            <person name="Allen A."/>
            <person name="Springer E."/>
            <person name="Wright C.L."/>
            <person name="Fields C.J."/>
            <person name="Daniel S.L."/>
            <person name="Ridlon J.M."/>
        </authorList>
    </citation>
    <scope>NUCLEOTIDE SEQUENCE [LARGE SCALE GENOMIC DNA]</scope>
    <source>
        <strain evidence="13 14">ATCC 35704</strain>
    </source>
</reference>
<proteinExistence type="predicted"/>
<evidence type="ECO:0000256" key="8">
    <source>
        <dbReference type="ARBA" id="ARBA00022777"/>
    </source>
</evidence>
<dbReference type="AlphaFoldDB" id="B0NH00"/>
<dbReference type="GO" id="GO:0004721">
    <property type="term" value="F:phosphoprotein phosphatase activity"/>
    <property type="evidence" value="ECO:0007669"/>
    <property type="project" value="TreeGrafter"/>
</dbReference>
<dbReference type="InterPro" id="IPR003661">
    <property type="entry name" value="HisK_dim/P_dom"/>
</dbReference>
<keyword evidence="4" id="KW-0597">Phosphoprotein</keyword>
<keyword evidence="11" id="KW-0902">Two-component regulatory system</keyword>
<dbReference type="FunFam" id="3.30.565.10:FF:000013">
    <property type="entry name" value="Two-component sensor histidine kinase"/>
    <property type="match status" value="1"/>
</dbReference>
<keyword evidence="7" id="KW-0547">Nucleotide-binding</keyword>
<evidence type="ECO:0000256" key="10">
    <source>
        <dbReference type="ARBA" id="ARBA00022989"/>
    </source>
</evidence>
<dbReference type="InterPro" id="IPR050351">
    <property type="entry name" value="BphY/WalK/GraS-like"/>
</dbReference>
<comment type="catalytic activity">
    <reaction evidence="1">
        <text>ATP + protein L-histidine = ADP + protein N-phospho-L-histidine.</text>
        <dbReference type="EC" id="2.7.13.3"/>
    </reaction>
</comment>
<sequence length="313" mass="35345">MNGMIIGILAAICILLAAVSVRENRKYKALEDNVKKVASQMERILDEDTDEKVMEFTGSREVAGLIMQANRMLNDRQRMKAEYKRAGIEAKRMLSNISHDIKTPLTVILGYLEILIMNGAGETATLLKIQKKASQLMELVEEFFTLSKIEAGDMDFGLSKISLSEICRQSIADFYSILTERGTQVEIEIPERDIYVYGNEDAIRRILFNLITNAIRYGLDGKYLGIFLIPGEEEVEIRVRDKGKGIDKENAAHVFDRLYTMEDSRNKEMHGNGLGLSIARTLAGRMGGDITLDSVPGQETVFTLKMKRHHYLQ</sequence>
<keyword evidence="9" id="KW-0067">ATP-binding</keyword>
<dbReference type="GO" id="GO:0016036">
    <property type="term" value="P:cellular response to phosphate starvation"/>
    <property type="evidence" value="ECO:0007669"/>
    <property type="project" value="TreeGrafter"/>
</dbReference>
<dbReference type="InterPro" id="IPR004358">
    <property type="entry name" value="Sig_transdc_His_kin-like_C"/>
</dbReference>
<dbReference type="PANTHER" id="PTHR45453:SF1">
    <property type="entry name" value="PHOSPHATE REGULON SENSOR PROTEIN PHOR"/>
    <property type="match status" value="1"/>
</dbReference>
<dbReference type="EMBL" id="CP036170">
    <property type="protein sequence ID" value="QBF74146.1"/>
    <property type="molecule type" value="Genomic_DNA"/>
</dbReference>
<dbReference type="PROSITE" id="PS50109">
    <property type="entry name" value="HIS_KIN"/>
    <property type="match status" value="1"/>
</dbReference>
<evidence type="ECO:0000313" key="13">
    <source>
        <dbReference type="EMBL" id="QBF74146.1"/>
    </source>
</evidence>
<dbReference type="Gene3D" id="1.10.287.130">
    <property type="match status" value="1"/>
</dbReference>
<dbReference type="InterPro" id="IPR003594">
    <property type="entry name" value="HATPase_dom"/>
</dbReference>
<name>B0NH00_CLOS5</name>
<evidence type="ECO:0000256" key="6">
    <source>
        <dbReference type="ARBA" id="ARBA00022692"/>
    </source>
</evidence>